<sequence>MKQFKTEILHKINTADDLKISPLRADGKTYGTPTWIWEVVVEGELYVRAYNGTMGRWYQSAIQQKAGQIHAAGMVKDVVFEAANNKEELQSKIDAAYREKYSNSPYLGSMIREEAKAATVKISPQ</sequence>
<keyword evidence="2" id="KW-1185">Reference proteome</keyword>
<dbReference type="RefSeq" id="WP_257500308.1">
    <property type="nucleotide sequence ID" value="NZ_CP102382.1"/>
</dbReference>
<dbReference type="EMBL" id="CP102382">
    <property type="protein sequence ID" value="UUV22391.1"/>
    <property type="molecule type" value="Genomic_DNA"/>
</dbReference>
<dbReference type="Pfam" id="PF10012">
    <property type="entry name" value="DUF2255"/>
    <property type="match status" value="1"/>
</dbReference>
<gene>
    <name evidence="1" type="ORF">NPX36_04955</name>
</gene>
<organism evidence="1 2">
    <name type="scientific">Paenimyroides aestuarii</name>
    <dbReference type="NCBI Taxonomy" id="2968490"/>
    <lineage>
        <taxon>Bacteria</taxon>
        <taxon>Pseudomonadati</taxon>
        <taxon>Bacteroidota</taxon>
        <taxon>Flavobacteriia</taxon>
        <taxon>Flavobacteriales</taxon>
        <taxon>Flavobacteriaceae</taxon>
        <taxon>Paenimyroides</taxon>
    </lineage>
</organism>
<evidence type="ECO:0000313" key="2">
    <source>
        <dbReference type="Proteomes" id="UP001317001"/>
    </source>
</evidence>
<dbReference type="Proteomes" id="UP001317001">
    <property type="component" value="Chromosome"/>
</dbReference>
<proteinExistence type="predicted"/>
<accession>A0ABY5NV02</accession>
<dbReference type="PIRSF" id="PIRSF028498">
    <property type="entry name" value="UCP028498"/>
    <property type="match status" value="1"/>
</dbReference>
<name>A0ABY5NV02_9FLAO</name>
<evidence type="ECO:0000313" key="1">
    <source>
        <dbReference type="EMBL" id="UUV22391.1"/>
    </source>
</evidence>
<reference evidence="1 2" key="1">
    <citation type="submission" date="2022-08" db="EMBL/GenBank/DDBJ databases">
        <title>Myroides zhujiangensis sp. nov., a novel bacterium isolated from sediment in the Pearl River Estuary.</title>
        <authorList>
            <person name="Cui L."/>
        </authorList>
    </citation>
    <scope>NUCLEOTIDE SEQUENCE [LARGE SCALE GENOMIC DNA]</scope>
    <source>
        <strain evidence="1 2">SCSIO 72103</strain>
    </source>
</reference>
<dbReference type="InterPro" id="IPR016888">
    <property type="entry name" value="UCP028498"/>
</dbReference>
<protein>
    <submittedName>
        <fullName evidence="1">DUF2255 family protein</fullName>
    </submittedName>
</protein>